<reference evidence="9" key="5">
    <citation type="submission" date="2019-07" db="EMBL/GenBank/DDBJ databases">
        <authorList>
            <person name="Ross B.D."/>
            <person name="Verster A.J."/>
            <person name="Radey M.C."/>
            <person name="Schmidtke D.T."/>
            <person name="Pope C.E."/>
            <person name="Hoffman L.R."/>
            <person name="Hajjar A."/>
            <person name="Peterson S.B."/>
            <person name="Borenstein E."/>
            <person name="Mougous J.D."/>
        </authorList>
    </citation>
    <scope>NUCLEOTIDE SEQUENCE</scope>
    <source>
        <strain evidence="9">3725 D1 iv</strain>
    </source>
</reference>
<dbReference type="Proteomes" id="UP000473905">
    <property type="component" value="Unassembled WGS sequence"/>
</dbReference>
<dbReference type="EMBL" id="VWLB01000072">
    <property type="protein sequence ID" value="KAA3921912.1"/>
    <property type="molecule type" value="Genomic_DNA"/>
</dbReference>
<dbReference type="Proteomes" id="UP000323717">
    <property type="component" value="Unassembled WGS sequence"/>
</dbReference>
<reference evidence="12 13" key="3">
    <citation type="submission" date="2018-08" db="EMBL/GenBank/DDBJ databases">
        <title>A genome reference for cultivated species of the human gut microbiota.</title>
        <authorList>
            <person name="Zou Y."/>
            <person name="Xue W."/>
            <person name="Luo G."/>
        </authorList>
    </citation>
    <scope>NUCLEOTIDE SEQUENCE [LARGE SCALE GENOMIC DNA]</scope>
    <source>
        <strain evidence="11 13">AF04-46</strain>
        <strain evidence="10 12">AF20-9LB</strain>
    </source>
</reference>
<dbReference type="EMBL" id="VWGP01000030">
    <property type="protein sequence ID" value="KAA4527240.1"/>
    <property type="molecule type" value="Genomic_DNA"/>
</dbReference>
<accession>A0A3A9H1B1</accession>
<dbReference type="RefSeq" id="WP_004296637.1">
    <property type="nucleotide sequence ID" value="NZ_BAABYJ010000001.1"/>
</dbReference>
<evidence type="ECO:0000313" key="1">
    <source>
        <dbReference type="EMBL" id="KAA3921912.1"/>
    </source>
</evidence>
<reference evidence="9" key="2">
    <citation type="journal article" date="2018" name="Nature">
        <title>Human gut bacteria contain acquired interbacterial defence systems.</title>
        <authorList>
            <person name="Ross B.D."/>
            <person name="Verster A.J."/>
            <person name="Radey M.C."/>
            <person name="Schmidtke D.T."/>
            <person name="Pope C.E."/>
            <person name="Hoffman L.R."/>
            <person name="Hajjar A."/>
            <person name="Peterson S.B."/>
            <person name="Borenstein E."/>
            <person name="Mougous J."/>
        </authorList>
    </citation>
    <scope>NUCLEOTIDE SEQUENCE</scope>
    <source>
        <strain evidence="9">3725 D1 iv</strain>
    </source>
</reference>
<evidence type="ECO:0000313" key="15">
    <source>
        <dbReference type="Proteomes" id="UP000323717"/>
    </source>
</evidence>
<evidence type="ECO:0000313" key="20">
    <source>
        <dbReference type="Proteomes" id="UP000473905"/>
    </source>
</evidence>
<evidence type="ECO:0000313" key="14">
    <source>
        <dbReference type="Proteomes" id="UP000318823"/>
    </source>
</evidence>
<dbReference type="Proteomes" id="UP000365824">
    <property type="component" value="Unassembled WGS sequence"/>
</dbReference>
<evidence type="ECO:0000313" key="17">
    <source>
        <dbReference type="Proteomes" id="UP000375690"/>
    </source>
</evidence>
<evidence type="ECO:0000313" key="2">
    <source>
        <dbReference type="EMBL" id="KAA3941823.1"/>
    </source>
</evidence>
<dbReference type="EMBL" id="VWFC01000026">
    <property type="protein sequence ID" value="KAB1323799.1"/>
    <property type="molecule type" value="Genomic_DNA"/>
</dbReference>
<dbReference type="Proteomes" id="UP000286031">
    <property type="component" value="Unassembled WGS sequence"/>
</dbReference>
<dbReference type="Proteomes" id="UP000424805">
    <property type="component" value="Unassembled WGS sequence"/>
</dbReference>
<name>A0A3A9H1B1_BACOV</name>
<evidence type="ECO:0000313" key="3">
    <source>
        <dbReference type="EMBL" id="KAA4095792.1"/>
    </source>
</evidence>
<reference evidence="14" key="1">
    <citation type="journal article" date="2018" name="J. Anim. Genet.">
        <title>Acquired interbacterial defense systems protect against interspecies antagonism in the human gut microbiome.</title>
        <authorList>
            <person name="Ross B.D."/>
            <person name="Verster A.J."/>
            <person name="Radey M.C."/>
            <person name="Schmidtke D.T."/>
            <person name="Pope C.E."/>
            <person name="Hoffman L.R."/>
            <person name="Hajjar A."/>
            <person name="Peterson S.B."/>
            <person name="Borenstein E."/>
            <person name="Mougous J."/>
        </authorList>
    </citation>
    <scope>NUCLEOTIDE SEQUENCE [LARGE SCALE GENOMIC DNA]</scope>
    <source>
        <strain evidence="14">3725 D1 iv</strain>
    </source>
</reference>
<keyword evidence="20" id="KW-1185">Reference proteome</keyword>
<proteinExistence type="predicted"/>
<evidence type="ECO:0000313" key="10">
    <source>
        <dbReference type="EMBL" id="RGS88419.1"/>
    </source>
</evidence>
<dbReference type="Proteomes" id="UP000375690">
    <property type="component" value="Unassembled WGS sequence"/>
</dbReference>
<dbReference type="EMBL" id="VWLE01000457">
    <property type="protein sequence ID" value="KAA3941823.1"/>
    <property type="molecule type" value="Genomic_DNA"/>
</dbReference>
<dbReference type="Gene3D" id="1.10.1740.10">
    <property type="match status" value="1"/>
</dbReference>
<evidence type="ECO:0000313" key="18">
    <source>
        <dbReference type="Proteomes" id="UP000424805"/>
    </source>
</evidence>
<dbReference type="EMBL" id="VWFO01000029">
    <property type="protein sequence ID" value="KAA4662294.1"/>
    <property type="molecule type" value="Genomic_DNA"/>
</dbReference>
<evidence type="ECO:0000313" key="5">
    <source>
        <dbReference type="EMBL" id="KAA4621874.1"/>
    </source>
</evidence>
<protein>
    <submittedName>
        <fullName evidence="11">Sigma-70 family RNA polymerase sigma factor</fullName>
    </submittedName>
</protein>
<dbReference type="Proteomes" id="UP000266492">
    <property type="component" value="Unassembled WGS sequence"/>
</dbReference>
<dbReference type="EMBL" id="QSBI01000037">
    <property type="protein sequence ID" value="RGX06479.1"/>
    <property type="molecule type" value="Genomic_DNA"/>
</dbReference>
<evidence type="ECO:0000313" key="7">
    <source>
        <dbReference type="EMBL" id="KAB1323799.1"/>
    </source>
</evidence>
<dbReference type="GeneID" id="29452203"/>
<evidence type="ECO:0000313" key="9">
    <source>
        <dbReference type="EMBL" id="QDM12324.1"/>
    </source>
</evidence>
<organism evidence="11 13">
    <name type="scientific">Bacteroides ovatus</name>
    <dbReference type="NCBI Taxonomy" id="28116"/>
    <lineage>
        <taxon>Bacteria</taxon>
        <taxon>Pseudomonadati</taxon>
        <taxon>Bacteroidota</taxon>
        <taxon>Bacteroidia</taxon>
        <taxon>Bacteroidales</taxon>
        <taxon>Bacteroidaceae</taxon>
        <taxon>Bacteroides</taxon>
    </lineage>
</organism>
<dbReference type="KEGG" id="boa:Bovatus_01361"/>
<evidence type="ECO:0000313" key="21">
    <source>
        <dbReference type="Proteomes" id="UP000478493"/>
    </source>
</evidence>
<dbReference type="EMBL" id="QRVZ01000001">
    <property type="protein sequence ID" value="RGS88419.1"/>
    <property type="molecule type" value="Genomic_DNA"/>
</dbReference>
<dbReference type="Proteomes" id="UP000478493">
    <property type="component" value="Unassembled WGS sequence"/>
</dbReference>
<dbReference type="EMBL" id="VWKB01000021">
    <property type="protein sequence ID" value="KAA4095792.1"/>
    <property type="molecule type" value="Genomic_DNA"/>
</dbReference>
<dbReference type="EMBL" id="CP041395">
    <property type="protein sequence ID" value="QDM12324.1"/>
    <property type="molecule type" value="Genomic_DNA"/>
</dbReference>
<evidence type="ECO:0000313" key="12">
    <source>
        <dbReference type="Proteomes" id="UP000266492"/>
    </source>
</evidence>
<dbReference type="Proteomes" id="UP000435985">
    <property type="component" value="Unassembled WGS sequence"/>
</dbReference>
<reference evidence="8" key="6">
    <citation type="submission" date="2022-10" db="EMBL/GenBank/DDBJ databases">
        <title>Human gut microbiome strain richness.</title>
        <authorList>
            <person name="Chen-Liaw A."/>
        </authorList>
    </citation>
    <scope>NUCLEOTIDE SEQUENCE</scope>
    <source>
        <strain evidence="8">F7_m1001271B151109d0_201107</strain>
    </source>
</reference>
<evidence type="ECO:0000313" key="6">
    <source>
        <dbReference type="EMBL" id="KAA4662294.1"/>
    </source>
</evidence>
<dbReference type="Proteomes" id="UP000318823">
    <property type="component" value="Chromosome"/>
</dbReference>
<sequence length="190" mass="22615">MTDQEIVDGLINRDEKITDWFFNIKYRPLFINVIKLIFDYQVDYDECISELYYHLMKNDAAVLRNFEGRSTIGTWIKIVAIRFFCSRKKREQMIEDESKEPLYEQNHEEEIDDSESKIAAKIDLERLFDLMSNKRYVMVIRELVLKEVEPEFLALSMGITVANLYNIKKRALAALAHLAMNDKKKYENKR</sequence>
<dbReference type="EMBL" id="JAQNWR010000008">
    <property type="protein sequence ID" value="MDC2408721.1"/>
    <property type="molecule type" value="Genomic_DNA"/>
</dbReference>
<evidence type="ECO:0000313" key="16">
    <source>
        <dbReference type="Proteomes" id="UP000365824"/>
    </source>
</evidence>
<dbReference type="EMBL" id="VWFP01000028">
    <property type="protein sequence ID" value="KAA4621874.1"/>
    <property type="molecule type" value="Genomic_DNA"/>
</dbReference>
<reference evidence="15 16" key="4">
    <citation type="journal article" date="2019" name="Nat. Med.">
        <title>A library of human gut bacterial isolates paired with longitudinal multiomics data enables mechanistic microbiome research.</title>
        <authorList>
            <person name="Poyet M."/>
            <person name="Groussin M."/>
            <person name="Gibbons S.M."/>
            <person name="Avila-Pacheco J."/>
            <person name="Jiang X."/>
            <person name="Kearney S.M."/>
            <person name="Perrotta A.R."/>
            <person name="Berdy B."/>
            <person name="Zhao S."/>
            <person name="Lieberman T.D."/>
            <person name="Swanson P.K."/>
            <person name="Smith M."/>
            <person name="Roesemann S."/>
            <person name="Alexander J.E."/>
            <person name="Rich S.A."/>
            <person name="Livny J."/>
            <person name="Vlamakis H."/>
            <person name="Clish C."/>
            <person name="Bullock K."/>
            <person name="Deik A."/>
            <person name="Scott J."/>
            <person name="Pierce K.A."/>
            <person name="Xavier R.J."/>
            <person name="Alm E.J."/>
        </authorList>
    </citation>
    <scope>NUCLEOTIDE SEQUENCE [LARGE SCALE GENOMIC DNA]</scope>
    <source>
        <strain evidence="3 20">BIOML-A134</strain>
        <strain evidence="6 19">BIOML-A14</strain>
        <strain evidence="5 18">BIOML-A15</strain>
        <strain evidence="1 16">BIOML-A160</strain>
        <strain evidence="2 15">BIOML-A163</strain>
        <strain evidence="7 17">BIOML-A2</strain>
        <strain evidence="4 21">BIOML-A41</strain>
    </source>
</reference>
<gene>
    <name evidence="11" type="ORF">DWV35_21980</name>
    <name evidence="10" type="ORF">DWX70_02605</name>
    <name evidence="9" type="ORF">DYI28_28470</name>
    <name evidence="7" type="ORF">F3B53_18785</name>
    <name evidence="4" type="ORF">F3B85_25060</name>
    <name evidence="5" type="ORF">F3B90_21485</name>
    <name evidence="6" type="ORF">F3B98_19465</name>
    <name evidence="3" type="ORF">F3D66_15650</name>
    <name evidence="2" type="ORF">F3D71_22710</name>
    <name evidence="1" type="ORF">F3F25_26920</name>
    <name evidence="8" type="ORF">PO240_12635</name>
</gene>
<evidence type="ECO:0000313" key="11">
    <source>
        <dbReference type="EMBL" id="RGX06479.1"/>
    </source>
</evidence>
<dbReference type="AlphaFoldDB" id="A0A3A9H1B1"/>
<evidence type="ECO:0000313" key="13">
    <source>
        <dbReference type="Proteomes" id="UP000286031"/>
    </source>
</evidence>
<evidence type="ECO:0000313" key="19">
    <source>
        <dbReference type="Proteomes" id="UP000435985"/>
    </source>
</evidence>
<evidence type="ECO:0000313" key="4">
    <source>
        <dbReference type="EMBL" id="KAA4527240.1"/>
    </source>
</evidence>
<evidence type="ECO:0000313" key="8">
    <source>
        <dbReference type="EMBL" id="MDC2408721.1"/>
    </source>
</evidence>
<dbReference type="Proteomes" id="UP001214017">
    <property type="component" value="Unassembled WGS sequence"/>
</dbReference>